<keyword evidence="3" id="KW-0998">Cell outer membrane</keyword>
<organism evidence="7 8">
    <name type="scientific">Litoreibacter roseus</name>
    <dbReference type="NCBI Taxonomy" id="2601869"/>
    <lineage>
        <taxon>Bacteria</taxon>
        <taxon>Pseudomonadati</taxon>
        <taxon>Pseudomonadota</taxon>
        <taxon>Alphaproteobacteria</taxon>
        <taxon>Rhodobacterales</taxon>
        <taxon>Roseobacteraceae</taxon>
        <taxon>Litoreibacter</taxon>
    </lineage>
</organism>
<evidence type="ECO:0000256" key="2">
    <source>
        <dbReference type="ARBA" id="ARBA00023136"/>
    </source>
</evidence>
<dbReference type="PANTHER" id="PTHR30329">
    <property type="entry name" value="STATOR ELEMENT OF FLAGELLAR MOTOR COMPLEX"/>
    <property type="match status" value="1"/>
</dbReference>
<keyword evidence="8" id="KW-1185">Reference proteome</keyword>
<evidence type="ECO:0000256" key="1">
    <source>
        <dbReference type="ARBA" id="ARBA00004442"/>
    </source>
</evidence>
<dbReference type="InterPro" id="IPR050330">
    <property type="entry name" value="Bact_OuterMem_StrucFunc"/>
</dbReference>
<evidence type="ECO:0000256" key="3">
    <source>
        <dbReference type="ARBA" id="ARBA00023237"/>
    </source>
</evidence>
<gene>
    <name evidence="7" type="ORF">KIN_15650</name>
</gene>
<evidence type="ECO:0000313" key="8">
    <source>
        <dbReference type="Proteomes" id="UP000436822"/>
    </source>
</evidence>
<proteinExistence type="predicted"/>
<dbReference type="InterPro" id="IPR006664">
    <property type="entry name" value="OMP_bac"/>
</dbReference>
<dbReference type="PRINTS" id="PR01021">
    <property type="entry name" value="OMPADOMAIN"/>
</dbReference>
<keyword evidence="5" id="KW-0732">Signal</keyword>
<feature type="domain" description="OmpA-like" evidence="6">
    <location>
        <begin position="194"/>
        <end position="312"/>
    </location>
</feature>
<dbReference type="CDD" id="cd07185">
    <property type="entry name" value="OmpA_C-like"/>
    <property type="match status" value="1"/>
</dbReference>
<comment type="caution">
    <text evidence="7">The sequence shown here is derived from an EMBL/GenBank/DDBJ whole genome shotgun (WGS) entry which is preliminary data.</text>
</comment>
<evidence type="ECO:0000259" key="6">
    <source>
        <dbReference type="PROSITE" id="PS51123"/>
    </source>
</evidence>
<evidence type="ECO:0000313" key="7">
    <source>
        <dbReference type="EMBL" id="GFE64491.1"/>
    </source>
</evidence>
<name>A0A6N6JDT6_9RHOB</name>
<dbReference type="Pfam" id="PF00691">
    <property type="entry name" value="OmpA"/>
    <property type="match status" value="1"/>
</dbReference>
<dbReference type="GO" id="GO:0009279">
    <property type="term" value="C:cell outer membrane"/>
    <property type="evidence" value="ECO:0007669"/>
    <property type="project" value="UniProtKB-SubCell"/>
</dbReference>
<feature type="signal peptide" evidence="5">
    <location>
        <begin position="1"/>
        <end position="18"/>
    </location>
</feature>
<dbReference type="RefSeq" id="WP_159805713.1">
    <property type="nucleotide sequence ID" value="NZ_BLJE01000002.1"/>
</dbReference>
<dbReference type="PROSITE" id="PS51123">
    <property type="entry name" value="OMPA_2"/>
    <property type="match status" value="1"/>
</dbReference>
<dbReference type="InterPro" id="IPR006665">
    <property type="entry name" value="OmpA-like"/>
</dbReference>
<evidence type="ECO:0000256" key="5">
    <source>
        <dbReference type="SAM" id="SignalP"/>
    </source>
</evidence>
<sequence length="312" mass="33792">MTRAALLFLLFSCGSAFAQMTLTFPASTTQLHSNTEDFTNYPLPVGPYSDGSIPTVVAEGQMTEATWRLNAPGTATLDVMDDLRQQLESTGFELLFECETQTCGGFDFRFSTAVLPEPLMHIDLGDFRFLSAQRLGEAIPEYVSLFVSRSNEFAFVQMIRVGAADTPPVVSEASPPASTVERPSLNTETLIDVLEQSGAVVLEDLEFETGSSNLGTGPFASLDTIAGYLNDAAERTIAFVGHTDAVGLLQPNIELSRRRAQSVVDRLISDHGVSENQIRANGVGYLAPRATNLTDEGRAKNRRVEAILTSTQ</sequence>
<dbReference type="SUPFAM" id="SSF103088">
    <property type="entry name" value="OmpA-like"/>
    <property type="match status" value="1"/>
</dbReference>
<dbReference type="Gene3D" id="3.30.1330.60">
    <property type="entry name" value="OmpA-like domain"/>
    <property type="match status" value="1"/>
</dbReference>
<dbReference type="PANTHER" id="PTHR30329:SF21">
    <property type="entry name" value="LIPOPROTEIN YIAD-RELATED"/>
    <property type="match status" value="1"/>
</dbReference>
<reference evidence="7 8" key="1">
    <citation type="submission" date="2019-12" db="EMBL/GenBank/DDBJ databases">
        <title>Litoreibacter badius sp. nov., a novel bacteriochlorophyll a-containing bacterium in the genus Litoreibacter.</title>
        <authorList>
            <person name="Kanamuro M."/>
            <person name="Takabe Y."/>
            <person name="Mori K."/>
            <person name="Takaichi S."/>
            <person name="Hanada S."/>
        </authorList>
    </citation>
    <scope>NUCLEOTIDE SEQUENCE [LARGE SCALE GENOMIC DNA]</scope>
    <source>
        <strain evidence="7 8">K6</strain>
    </source>
</reference>
<comment type="subcellular location">
    <subcellularLocation>
        <location evidence="1">Cell outer membrane</location>
    </subcellularLocation>
</comment>
<dbReference type="EMBL" id="BLJE01000002">
    <property type="protein sequence ID" value="GFE64491.1"/>
    <property type="molecule type" value="Genomic_DNA"/>
</dbReference>
<dbReference type="AlphaFoldDB" id="A0A6N6JDT6"/>
<feature type="chain" id="PRO_5026683685" evidence="5">
    <location>
        <begin position="19"/>
        <end position="312"/>
    </location>
</feature>
<dbReference type="InterPro" id="IPR036737">
    <property type="entry name" value="OmpA-like_sf"/>
</dbReference>
<accession>A0A6N6JDT6</accession>
<keyword evidence="2 4" id="KW-0472">Membrane</keyword>
<evidence type="ECO:0000256" key="4">
    <source>
        <dbReference type="PROSITE-ProRule" id="PRU00473"/>
    </source>
</evidence>
<dbReference type="OrthoDB" id="9792021at2"/>
<dbReference type="Proteomes" id="UP000436822">
    <property type="component" value="Unassembled WGS sequence"/>
</dbReference>
<protein>
    <submittedName>
        <fullName evidence="7">Membrane protein</fullName>
    </submittedName>
</protein>